<dbReference type="GO" id="GO:0055085">
    <property type="term" value="P:transmembrane transport"/>
    <property type="evidence" value="ECO:0007669"/>
    <property type="project" value="InterPro"/>
</dbReference>
<dbReference type="Gene3D" id="1.10.3720.10">
    <property type="entry name" value="MetI-like"/>
    <property type="match status" value="1"/>
</dbReference>
<sequence>MGAKEKSFTVDGAAYTLEYDGGSAFVSKGSDVVALLSEYAVQGVENGTVISAELRSAIVEAIEEGQNSFVFSDESGNEVEYELKRENSRYTIRTATQSKLIQTYLAPSWEHWLGTDGAGMDILTRLMYGGRISLIIGFVVVILETIIGVVLGGLAGYFGKWVDMVIMRIVDIFYCIPTWPILIIFGSIMDSYQIGPKVRIYFMMIILAVLGWPFITRIVRGQILSLREQEFMVAAEATGISISRRVFKHLVPNVIPQLIVQCTMALGSIILTESTMSFLGIGVKFPYASWGNIISSVSNVFVMTNYWYCWIPAGFLILITVLGFNFVGDGLRDAFDPKMKR</sequence>
<dbReference type="InterPro" id="IPR050366">
    <property type="entry name" value="BP-dependent_transpt_permease"/>
</dbReference>
<keyword evidence="2 7" id="KW-0813">Transport</keyword>
<reference evidence="9" key="1">
    <citation type="submission" date="2020-10" db="EMBL/GenBank/DDBJ databases">
        <authorList>
            <person name="Gilroy R."/>
        </authorList>
    </citation>
    <scope>NUCLEOTIDE SEQUENCE</scope>
    <source>
        <strain evidence="9">ChiBcec7-5410</strain>
    </source>
</reference>
<reference evidence="9" key="2">
    <citation type="journal article" date="2021" name="PeerJ">
        <title>Extensive microbial diversity within the chicken gut microbiome revealed by metagenomics and culture.</title>
        <authorList>
            <person name="Gilroy R."/>
            <person name="Ravi A."/>
            <person name="Getino M."/>
            <person name="Pursley I."/>
            <person name="Horton D.L."/>
            <person name="Alikhan N.F."/>
            <person name="Baker D."/>
            <person name="Gharbi K."/>
            <person name="Hall N."/>
            <person name="Watson M."/>
            <person name="Adriaenssens E.M."/>
            <person name="Foster-Nyarko E."/>
            <person name="Jarju S."/>
            <person name="Secka A."/>
            <person name="Antonio M."/>
            <person name="Oren A."/>
            <person name="Chaudhuri R.R."/>
            <person name="La Ragione R."/>
            <person name="Hildebrand F."/>
            <person name="Pallen M.J."/>
        </authorList>
    </citation>
    <scope>NUCLEOTIDE SEQUENCE</scope>
    <source>
        <strain evidence="9">ChiBcec7-5410</strain>
    </source>
</reference>
<dbReference type="GO" id="GO:0005886">
    <property type="term" value="C:plasma membrane"/>
    <property type="evidence" value="ECO:0007669"/>
    <property type="project" value="UniProtKB-SubCell"/>
</dbReference>
<evidence type="ECO:0000256" key="4">
    <source>
        <dbReference type="ARBA" id="ARBA00022692"/>
    </source>
</evidence>
<accession>A0A9D1H7Z3</accession>
<comment type="caution">
    <text evidence="9">The sequence shown here is derived from an EMBL/GenBank/DDBJ whole genome shotgun (WGS) entry which is preliminary data.</text>
</comment>
<evidence type="ECO:0000256" key="7">
    <source>
        <dbReference type="RuleBase" id="RU363032"/>
    </source>
</evidence>
<protein>
    <submittedName>
        <fullName evidence="9">ABC transporter permease</fullName>
    </submittedName>
</protein>
<dbReference type="InterPro" id="IPR035906">
    <property type="entry name" value="MetI-like_sf"/>
</dbReference>
<dbReference type="PANTHER" id="PTHR43386">
    <property type="entry name" value="OLIGOPEPTIDE TRANSPORT SYSTEM PERMEASE PROTEIN APPC"/>
    <property type="match status" value="1"/>
</dbReference>
<dbReference type="EMBL" id="DVLW01000192">
    <property type="protein sequence ID" value="HIT94921.1"/>
    <property type="molecule type" value="Genomic_DNA"/>
</dbReference>
<evidence type="ECO:0000256" key="2">
    <source>
        <dbReference type="ARBA" id="ARBA00022448"/>
    </source>
</evidence>
<keyword evidence="6 7" id="KW-0472">Membrane</keyword>
<keyword evidence="3" id="KW-1003">Cell membrane</keyword>
<comment type="similarity">
    <text evidence="7">Belongs to the binding-protein-dependent transport system permease family.</text>
</comment>
<evidence type="ECO:0000256" key="3">
    <source>
        <dbReference type="ARBA" id="ARBA00022475"/>
    </source>
</evidence>
<evidence type="ECO:0000313" key="10">
    <source>
        <dbReference type="Proteomes" id="UP000824160"/>
    </source>
</evidence>
<dbReference type="PANTHER" id="PTHR43386:SF1">
    <property type="entry name" value="D,D-DIPEPTIDE TRANSPORT SYSTEM PERMEASE PROTEIN DDPC-RELATED"/>
    <property type="match status" value="1"/>
</dbReference>
<name>A0A9D1H7Z3_9FIRM</name>
<feature type="transmembrane region" description="Helical" evidence="7">
    <location>
        <begin position="200"/>
        <end position="219"/>
    </location>
</feature>
<evidence type="ECO:0000256" key="5">
    <source>
        <dbReference type="ARBA" id="ARBA00022989"/>
    </source>
</evidence>
<dbReference type="Pfam" id="PF00528">
    <property type="entry name" value="BPD_transp_1"/>
    <property type="match status" value="1"/>
</dbReference>
<dbReference type="InterPro" id="IPR000515">
    <property type="entry name" value="MetI-like"/>
</dbReference>
<dbReference type="Proteomes" id="UP000824160">
    <property type="component" value="Unassembled WGS sequence"/>
</dbReference>
<dbReference type="SUPFAM" id="SSF161098">
    <property type="entry name" value="MetI-like"/>
    <property type="match status" value="1"/>
</dbReference>
<feature type="transmembrane region" description="Helical" evidence="7">
    <location>
        <begin position="134"/>
        <end position="159"/>
    </location>
</feature>
<evidence type="ECO:0000259" key="8">
    <source>
        <dbReference type="PROSITE" id="PS50928"/>
    </source>
</evidence>
<keyword evidence="4 7" id="KW-0812">Transmembrane</keyword>
<feature type="transmembrane region" description="Helical" evidence="7">
    <location>
        <begin position="310"/>
        <end position="331"/>
    </location>
</feature>
<keyword evidence="5 7" id="KW-1133">Transmembrane helix</keyword>
<dbReference type="PROSITE" id="PS50928">
    <property type="entry name" value="ABC_TM1"/>
    <property type="match status" value="1"/>
</dbReference>
<comment type="subcellular location">
    <subcellularLocation>
        <location evidence="1 7">Cell membrane</location>
        <topology evidence="1 7">Multi-pass membrane protein</topology>
    </subcellularLocation>
</comment>
<dbReference type="CDD" id="cd06261">
    <property type="entry name" value="TM_PBP2"/>
    <property type="match status" value="1"/>
</dbReference>
<evidence type="ECO:0000256" key="1">
    <source>
        <dbReference type="ARBA" id="ARBA00004651"/>
    </source>
</evidence>
<feature type="transmembrane region" description="Helical" evidence="7">
    <location>
        <begin position="165"/>
        <end position="188"/>
    </location>
</feature>
<dbReference type="AlphaFoldDB" id="A0A9D1H7Z3"/>
<proteinExistence type="inferred from homology"/>
<organism evidence="9 10">
    <name type="scientific">Candidatus Faecivivens stercoripullorum</name>
    <dbReference type="NCBI Taxonomy" id="2840805"/>
    <lineage>
        <taxon>Bacteria</taxon>
        <taxon>Bacillati</taxon>
        <taxon>Bacillota</taxon>
        <taxon>Clostridia</taxon>
        <taxon>Eubacteriales</taxon>
        <taxon>Oscillospiraceae</taxon>
        <taxon>Oscillospiraceae incertae sedis</taxon>
        <taxon>Candidatus Faecivivens</taxon>
    </lineage>
</organism>
<feature type="domain" description="ABC transmembrane type-1" evidence="8">
    <location>
        <begin position="130"/>
        <end position="328"/>
    </location>
</feature>
<evidence type="ECO:0000256" key="6">
    <source>
        <dbReference type="ARBA" id="ARBA00023136"/>
    </source>
</evidence>
<evidence type="ECO:0000313" key="9">
    <source>
        <dbReference type="EMBL" id="HIT94921.1"/>
    </source>
</evidence>
<gene>
    <name evidence="9" type="ORF">IAC43_07020</name>
</gene>